<dbReference type="RefSeq" id="WP_345736231.1">
    <property type="nucleotide sequence ID" value="NZ_BAABIA010000003.1"/>
</dbReference>
<feature type="compositionally biased region" description="Basic and acidic residues" evidence="1">
    <location>
        <begin position="620"/>
        <end position="630"/>
    </location>
</feature>
<evidence type="ECO:0000256" key="1">
    <source>
        <dbReference type="SAM" id="MobiDB-lite"/>
    </source>
</evidence>
<sequence>MASSSSADAIARMGWDNTAARKGANELVSIAEQTKKRSEAALGSIGSGVKFATAFAGLDGAAVVARKAIAGVQRGLDFNQTLSDSTVGISNVLRRFDGLNKVAAKNEAGRALERIIELEPITAGGLQDLVGGFMGTLAASKGVGLSTMQNIELVAKFANAIANAGLPLDQIRQEFRSILTGTITKDSQIAKILGITNEDINSIRGDGDAIFAFLNAKLGEFGEAGDSATVTFSSLNSAIDKALGATTQQLFELAVRAAKQLAEQLQDQAWVDQMKDAGVDVANVAESFSQLVSVVIEWLPTAIRLGANLAELGPSMLAIGAAISLMKFGGMIKQKLEFAAAAKASTAALQQETAALQQNAAAQQANSTAAGTRDKRSPYVTAGPNKWESTIDIGAAVRDARMSGAKASMGFMEGFKTSFRSFPQSAGGVMLASMNGMVPLMLSGLSSAFIDRSKGIAGGIGKAIGGEAGSKMGPAMMDGLTVVLSSMGPYGALAGASIQIIDGAAAVGYKAGQALAKSYDEAINKDNADSRKRNGGEDIRQLLDKGKTADAERLLQQRLELAQGSLTRARREGKSTGDLELEVGILEDMQKNWLAVVERSAATQAQIRKEQEASEAEQEAAAKRKQEEDEKRIKAWQQIHSLTKDIQDSKISLLPDDQKLAAFEAQLRRIMEDASLGAGQSGQIGSIADLERLAAAQRASGDATGAANTLARLKEAVAVQEKLSGLTENMRNKAAQESQDAAESAKEVRFKREILDLEIQINKAIVESGDEESLRVTQLQDQLSIKQRAKELQQSLNISEAEALSIATQKVTAERAISDAIKQRQRQSAVGEMGEELQIMRELAAGHQAKAQQMQRELDIRREAKRIMDETGLSEQKALEIAREKAALQDAINKRQRNSRYDEEGRRHTDGRKRINAHISGDDGRIGGGGSGLNGFYDNQKTRLRDTFDTPLLDAYDEMQKTPLRNTFETPGLDAYEQLQKQKPGATDQLKDKAQQNAAEPQGAADPNASVGQIVAQALPQIVALLSGS</sequence>
<proteinExistence type="predicted"/>
<protein>
    <recommendedName>
        <fullName evidence="4">Tape measure domain-containing protein</fullName>
    </recommendedName>
</protein>
<feature type="region of interest" description="Disordered" evidence="1">
    <location>
        <begin position="893"/>
        <end position="931"/>
    </location>
</feature>
<dbReference type="EMBL" id="BAABIA010000003">
    <property type="protein sequence ID" value="GAA5139414.1"/>
    <property type="molecule type" value="Genomic_DNA"/>
</dbReference>
<feature type="region of interest" description="Disordered" evidence="1">
    <location>
        <begin position="983"/>
        <end position="1007"/>
    </location>
</feature>
<gene>
    <name evidence="2" type="ORF">GCM10023213_20060</name>
</gene>
<accession>A0ABP9P5I6</accession>
<reference evidence="3" key="1">
    <citation type="journal article" date="2019" name="Int. J. Syst. Evol. Microbiol.">
        <title>The Global Catalogue of Microorganisms (GCM) 10K type strain sequencing project: providing services to taxonomists for standard genome sequencing and annotation.</title>
        <authorList>
            <consortium name="The Broad Institute Genomics Platform"/>
            <consortium name="The Broad Institute Genome Sequencing Center for Infectious Disease"/>
            <person name="Wu L."/>
            <person name="Ma J."/>
        </authorList>
    </citation>
    <scope>NUCLEOTIDE SEQUENCE [LARGE SCALE GENOMIC DNA]</scope>
    <source>
        <strain evidence="3">JCM 18053</strain>
    </source>
</reference>
<dbReference type="Proteomes" id="UP001499852">
    <property type="component" value="Unassembled WGS sequence"/>
</dbReference>
<keyword evidence="3" id="KW-1185">Reference proteome</keyword>
<evidence type="ECO:0000313" key="2">
    <source>
        <dbReference type="EMBL" id="GAA5139414.1"/>
    </source>
</evidence>
<evidence type="ECO:0000313" key="3">
    <source>
        <dbReference type="Proteomes" id="UP001499852"/>
    </source>
</evidence>
<name>A0ABP9P5I6_9BACT</name>
<feature type="region of interest" description="Disordered" evidence="1">
    <location>
        <begin position="610"/>
        <end position="630"/>
    </location>
</feature>
<evidence type="ECO:0008006" key="4">
    <source>
        <dbReference type="Google" id="ProtNLM"/>
    </source>
</evidence>
<comment type="caution">
    <text evidence="2">The sequence shown here is derived from an EMBL/GenBank/DDBJ whole genome shotgun (WGS) entry which is preliminary data.</text>
</comment>
<feature type="compositionally biased region" description="Basic and acidic residues" evidence="1">
    <location>
        <begin position="899"/>
        <end position="908"/>
    </location>
</feature>
<organism evidence="2 3">
    <name type="scientific">Prosthecobacter algae</name>
    <dbReference type="NCBI Taxonomy" id="1144682"/>
    <lineage>
        <taxon>Bacteria</taxon>
        <taxon>Pseudomonadati</taxon>
        <taxon>Verrucomicrobiota</taxon>
        <taxon>Verrucomicrobiia</taxon>
        <taxon>Verrucomicrobiales</taxon>
        <taxon>Verrucomicrobiaceae</taxon>
        <taxon>Prosthecobacter</taxon>
    </lineage>
</organism>